<evidence type="ECO:0000256" key="6">
    <source>
        <dbReference type="ARBA" id="ARBA00023315"/>
    </source>
</evidence>
<evidence type="ECO:0000256" key="5">
    <source>
        <dbReference type="ARBA" id="ARBA00023136"/>
    </source>
</evidence>
<comment type="subcellular location">
    <subcellularLocation>
        <location evidence="1">Membrane</location>
        <topology evidence="1">Multi-pass membrane protein</topology>
    </subcellularLocation>
</comment>
<feature type="transmembrane region" description="Helical" evidence="7">
    <location>
        <begin position="178"/>
        <end position="203"/>
    </location>
</feature>
<feature type="transmembrane region" description="Helical" evidence="7">
    <location>
        <begin position="40"/>
        <end position="59"/>
    </location>
</feature>
<dbReference type="EC" id="2.3.1.225" evidence="7"/>
<dbReference type="GO" id="GO:0019706">
    <property type="term" value="F:protein-cysteine S-palmitoyltransferase activity"/>
    <property type="evidence" value="ECO:0007669"/>
    <property type="project" value="UniProtKB-EC"/>
</dbReference>
<dbReference type="PROSITE" id="PS50216">
    <property type="entry name" value="DHHC"/>
    <property type="match status" value="1"/>
</dbReference>
<feature type="transmembrane region" description="Helical" evidence="7">
    <location>
        <begin position="137"/>
        <end position="157"/>
    </location>
</feature>
<dbReference type="EMBL" id="CAJZBQ010000037">
    <property type="protein sequence ID" value="CAG9324957.1"/>
    <property type="molecule type" value="Genomic_DNA"/>
</dbReference>
<evidence type="ECO:0000256" key="7">
    <source>
        <dbReference type="RuleBase" id="RU079119"/>
    </source>
</evidence>
<gene>
    <name evidence="9" type="ORF">BSTOLATCC_MIC37703</name>
</gene>
<organism evidence="9 10">
    <name type="scientific">Blepharisma stoltei</name>
    <dbReference type="NCBI Taxonomy" id="1481888"/>
    <lineage>
        <taxon>Eukaryota</taxon>
        <taxon>Sar</taxon>
        <taxon>Alveolata</taxon>
        <taxon>Ciliophora</taxon>
        <taxon>Postciliodesmatophora</taxon>
        <taxon>Heterotrichea</taxon>
        <taxon>Heterotrichida</taxon>
        <taxon>Blepharismidae</taxon>
        <taxon>Blepharisma</taxon>
    </lineage>
</organism>
<keyword evidence="3 7" id="KW-0812">Transmembrane</keyword>
<evidence type="ECO:0000313" key="10">
    <source>
        <dbReference type="Proteomes" id="UP001162131"/>
    </source>
</evidence>
<evidence type="ECO:0000256" key="3">
    <source>
        <dbReference type="ARBA" id="ARBA00022692"/>
    </source>
</evidence>
<feature type="transmembrane region" description="Helical" evidence="7">
    <location>
        <begin position="6"/>
        <end position="28"/>
    </location>
</feature>
<keyword evidence="10" id="KW-1185">Reference proteome</keyword>
<keyword evidence="4 7" id="KW-1133">Transmembrane helix</keyword>
<evidence type="ECO:0000313" key="9">
    <source>
        <dbReference type="EMBL" id="CAG9324957.1"/>
    </source>
</evidence>
<protein>
    <recommendedName>
        <fullName evidence="7">Palmitoyltransferase</fullName>
        <ecNumber evidence="7">2.3.1.225</ecNumber>
    </recommendedName>
</protein>
<keyword evidence="6 7" id="KW-0012">Acyltransferase</keyword>
<keyword evidence="5 7" id="KW-0472">Membrane</keyword>
<dbReference type="Proteomes" id="UP001162131">
    <property type="component" value="Unassembled WGS sequence"/>
</dbReference>
<feature type="domain" description="Palmitoyltransferase DHHC" evidence="8">
    <location>
        <begin position="91"/>
        <end position="222"/>
    </location>
</feature>
<reference evidence="9" key="1">
    <citation type="submission" date="2021-09" db="EMBL/GenBank/DDBJ databases">
        <authorList>
            <consortium name="AG Swart"/>
            <person name="Singh M."/>
            <person name="Singh A."/>
            <person name="Seah K."/>
            <person name="Emmerich C."/>
        </authorList>
    </citation>
    <scope>NUCLEOTIDE SEQUENCE</scope>
    <source>
        <strain evidence="9">ATCC30299</strain>
    </source>
</reference>
<dbReference type="PANTHER" id="PTHR12246">
    <property type="entry name" value="PALMITOYLTRANSFERASE ZDHHC16"/>
    <property type="match status" value="1"/>
</dbReference>
<dbReference type="InterPro" id="IPR001594">
    <property type="entry name" value="Palmitoyltrfase_DHHC"/>
</dbReference>
<dbReference type="Pfam" id="PF01529">
    <property type="entry name" value="DHHC"/>
    <property type="match status" value="1"/>
</dbReference>
<evidence type="ECO:0000256" key="2">
    <source>
        <dbReference type="ARBA" id="ARBA00022679"/>
    </source>
</evidence>
<sequence>MWFIKDGAGIACVVLTYLIMTGVSSLVIKVAILQLDEEEYINGPICICFYYFFLFLAGFSHLKAMLTDPGSVPLNSAELPKVNEYKDGKPKFYCLRCRCNKPSRCHHCSTCGRCIMKMDHHCPWVNNCVGHYNQKHFVLFLLYIELSCIYSFIMLGMRASYCFSHEKAELCLRPRQEVSFDLFIGVLSFFMAGIFGLFVGVMMQDQLTCIINNTSGIDELKKTLVEKRPVKVNLEETFGGPFGILWFIPTSLKRQSNDMVEIELT</sequence>
<evidence type="ECO:0000259" key="8">
    <source>
        <dbReference type="Pfam" id="PF01529"/>
    </source>
</evidence>
<accession>A0AAU9JIM9</accession>
<comment type="domain">
    <text evidence="7">The DHHC domain is required for palmitoyltransferase activity.</text>
</comment>
<comment type="similarity">
    <text evidence="7">Belongs to the DHHC palmitoyltransferase family.</text>
</comment>
<keyword evidence="2 7" id="KW-0808">Transferase</keyword>
<dbReference type="InterPro" id="IPR039859">
    <property type="entry name" value="PFA4/ZDH16/20/ERF2-like"/>
</dbReference>
<dbReference type="AlphaFoldDB" id="A0AAU9JIM9"/>
<evidence type="ECO:0000256" key="1">
    <source>
        <dbReference type="ARBA" id="ARBA00004141"/>
    </source>
</evidence>
<comment type="caution">
    <text evidence="9">The sequence shown here is derived from an EMBL/GenBank/DDBJ whole genome shotgun (WGS) entry which is preliminary data.</text>
</comment>
<evidence type="ECO:0000256" key="4">
    <source>
        <dbReference type="ARBA" id="ARBA00022989"/>
    </source>
</evidence>
<name>A0AAU9JIM9_9CILI</name>
<dbReference type="GO" id="GO:0016020">
    <property type="term" value="C:membrane"/>
    <property type="evidence" value="ECO:0007669"/>
    <property type="project" value="UniProtKB-SubCell"/>
</dbReference>
<comment type="catalytic activity">
    <reaction evidence="7">
        <text>L-cysteinyl-[protein] + hexadecanoyl-CoA = S-hexadecanoyl-L-cysteinyl-[protein] + CoA</text>
        <dbReference type="Rhea" id="RHEA:36683"/>
        <dbReference type="Rhea" id="RHEA-COMP:10131"/>
        <dbReference type="Rhea" id="RHEA-COMP:11032"/>
        <dbReference type="ChEBI" id="CHEBI:29950"/>
        <dbReference type="ChEBI" id="CHEBI:57287"/>
        <dbReference type="ChEBI" id="CHEBI:57379"/>
        <dbReference type="ChEBI" id="CHEBI:74151"/>
        <dbReference type="EC" id="2.3.1.225"/>
    </reaction>
</comment>
<proteinExistence type="inferred from homology"/>